<dbReference type="SUPFAM" id="SSF82199">
    <property type="entry name" value="SET domain"/>
    <property type="match status" value="1"/>
</dbReference>
<dbReference type="Proteomes" id="UP001515480">
    <property type="component" value="Unassembled WGS sequence"/>
</dbReference>
<dbReference type="AlphaFoldDB" id="A0AB34KAI2"/>
<keyword evidence="2" id="KW-1185">Reference proteome</keyword>
<comment type="caution">
    <text evidence="1">The sequence shown here is derived from an EMBL/GenBank/DDBJ whole genome shotgun (WGS) entry which is preliminary data.</text>
</comment>
<reference evidence="1 2" key="1">
    <citation type="journal article" date="2024" name="Science">
        <title>Giant polyketide synthase enzymes in the biosynthesis of giant marine polyether toxins.</title>
        <authorList>
            <person name="Fallon T.R."/>
            <person name="Shende V.V."/>
            <person name="Wierzbicki I.H."/>
            <person name="Pendleton A.L."/>
            <person name="Watervoot N.F."/>
            <person name="Auber R.P."/>
            <person name="Gonzalez D.J."/>
            <person name="Wisecaver J.H."/>
            <person name="Moore B.S."/>
        </authorList>
    </citation>
    <scope>NUCLEOTIDE SEQUENCE [LARGE SCALE GENOMIC DNA]</scope>
    <source>
        <strain evidence="1 2">12B1</strain>
    </source>
</reference>
<gene>
    <name evidence="1" type="ORF">AB1Y20_000586</name>
</gene>
<accession>A0AB34KAI2</accession>
<evidence type="ECO:0008006" key="3">
    <source>
        <dbReference type="Google" id="ProtNLM"/>
    </source>
</evidence>
<evidence type="ECO:0000313" key="2">
    <source>
        <dbReference type="Proteomes" id="UP001515480"/>
    </source>
</evidence>
<dbReference type="PANTHER" id="PTHR47420:SF3">
    <property type="entry name" value="HISTONE-LYSINE N-METHYLTRANSFERASE ASHR2"/>
    <property type="match status" value="1"/>
</dbReference>
<dbReference type="EMBL" id="JBGBPQ010000001">
    <property type="protein sequence ID" value="KAL1529645.1"/>
    <property type="molecule type" value="Genomic_DNA"/>
</dbReference>
<dbReference type="PANTHER" id="PTHR47420">
    <property type="entry name" value="HISTONE-LYSINE N-METHYLTRANSFERASE ASHR2"/>
    <property type="match status" value="1"/>
</dbReference>
<evidence type="ECO:0000313" key="1">
    <source>
        <dbReference type="EMBL" id="KAL1529645.1"/>
    </source>
</evidence>
<protein>
    <recommendedName>
        <fullName evidence="3">SET domain-containing protein</fullName>
    </recommendedName>
</protein>
<proteinExistence type="predicted"/>
<sequence>MHGFVSAATIRAEDAAASRSLSGKLTENLRITRKPARGRALETTTAMEAGAVVLAESPICWWVDPACQDFVCAHCLETFDAAAPGIPAREEDADATSLVHFVAHAVRLQRTSPAEFDQLWSIMLGTHVTLSEADETVCRRVAAVLQGTSRHDDPYLHLSLIRELCKKDKTANFAVMLPPKKDSSAAELEGLLERRARGYATYPYMSLVNHSCLPTVARFDHFDRYNAVAYLLELGSGL</sequence>
<dbReference type="InterPro" id="IPR046341">
    <property type="entry name" value="SET_dom_sf"/>
</dbReference>
<organism evidence="1 2">
    <name type="scientific">Prymnesium parvum</name>
    <name type="common">Toxic golden alga</name>
    <dbReference type="NCBI Taxonomy" id="97485"/>
    <lineage>
        <taxon>Eukaryota</taxon>
        <taxon>Haptista</taxon>
        <taxon>Haptophyta</taxon>
        <taxon>Prymnesiophyceae</taxon>
        <taxon>Prymnesiales</taxon>
        <taxon>Prymnesiaceae</taxon>
        <taxon>Prymnesium</taxon>
    </lineage>
</organism>
<dbReference type="InterPro" id="IPR044238">
    <property type="entry name" value="ASHR2-like"/>
</dbReference>
<name>A0AB34KAI2_PRYPA</name>